<proteinExistence type="predicted"/>
<feature type="domain" description="Metallo-beta-lactamase" evidence="1">
    <location>
        <begin position="39"/>
        <end position="215"/>
    </location>
</feature>
<dbReference type="Gene3D" id="3.60.15.10">
    <property type="entry name" value="Ribonuclease Z/Hydroxyacylglutathione hydrolase-like"/>
    <property type="match status" value="1"/>
</dbReference>
<dbReference type="AlphaFoldDB" id="A0A0B4X1H8"/>
<dbReference type="InterPro" id="IPR036866">
    <property type="entry name" value="RibonucZ/Hydroxyglut_hydro"/>
</dbReference>
<organism evidence="2 3">
    <name type="scientific">Rhizobium gallicum bv. gallicum R602sp</name>
    <dbReference type="NCBI Taxonomy" id="1041138"/>
    <lineage>
        <taxon>Bacteria</taxon>
        <taxon>Pseudomonadati</taxon>
        <taxon>Pseudomonadota</taxon>
        <taxon>Alphaproteobacteria</taxon>
        <taxon>Hyphomicrobiales</taxon>
        <taxon>Rhizobiaceae</taxon>
        <taxon>Rhizobium/Agrobacterium group</taxon>
        <taxon>Rhizobium</taxon>
    </lineage>
</organism>
<dbReference type="InterPro" id="IPR036388">
    <property type="entry name" value="WH-like_DNA-bd_sf"/>
</dbReference>
<dbReference type="HOGENOM" id="CLU_048478_2_1_5"/>
<dbReference type="CDD" id="cd16278">
    <property type="entry name" value="metallo-hydrolase-like_MBL-fold"/>
    <property type="match status" value="1"/>
</dbReference>
<evidence type="ECO:0000259" key="1">
    <source>
        <dbReference type="SMART" id="SM00849"/>
    </source>
</evidence>
<keyword evidence="2" id="KW-0378">Hydrolase</keyword>
<dbReference type="KEGG" id="rga:RGR602_CH01048"/>
<dbReference type="InterPro" id="IPR001279">
    <property type="entry name" value="Metallo-B-lactamas"/>
</dbReference>
<gene>
    <name evidence="2" type="ORF">RGR602_CH01048</name>
</gene>
<name>A0A0B4X1H8_9HYPH</name>
<reference evidence="2 3" key="1">
    <citation type="submission" date="2013-11" db="EMBL/GenBank/DDBJ databases">
        <title>Complete genome sequence of Rhizobium gallicum bv. gallicum R602.</title>
        <authorList>
            <person name="Bustos P."/>
            <person name="Santamaria R.I."/>
            <person name="Lozano L."/>
            <person name="Acosta J.L."/>
            <person name="Ormeno-Orrillo E."/>
            <person name="Rogel M.A."/>
            <person name="Romero D."/>
            <person name="Cevallos M.A."/>
            <person name="Martinez-Romero E."/>
            <person name="Gonzalez V."/>
        </authorList>
    </citation>
    <scope>NUCLEOTIDE SEQUENCE [LARGE SCALE GENOMIC DNA]</scope>
    <source>
        <strain evidence="2 3">R602</strain>
    </source>
</reference>
<dbReference type="EMBL" id="CP006877">
    <property type="protein sequence ID" value="AJD40408.1"/>
    <property type="molecule type" value="Genomic_DNA"/>
</dbReference>
<dbReference type="PANTHER" id="PTHR23131:SF0">
    <property type="entry name" value="ENDORIBONUCLEASE LACTB2"/>
    <property type="match status" value="1"/>
</dbReference>
<dbReference type="PANTHER" id="PTHR23131">
    <property type="entry name" value="ENDORIBONUCLEASE LACTB2"/>
    <property type="match status" value="1"/>
</dbReference>
<sequence>MPSPTFDLAFDPHYGRAVDVAPGVQRITANNPSPFTFHGTNSYIVGTSSVAVIDPGPENEAHFEALIKALKGRTVTHIVVTHTHRDHSPLAAKLQRETGAITVGEGMHRAARPLHDGEVNPFAESSDTRFVPDISVGDGETIKGDGWALTAVLTPGHAANHAAFALEGTGILFSGDHVMAWATSIVAPPDGSMADYMASLDKLIARRDHLLLPGHGGPVKRPVSFMRALKTHRRMRERAVVERMKAGDRLIPDMVKVIYRDTDPRLHGAAALSVFAHIEDLVERGIVQADGPPSLFGAYQLSAGEER</sequence>
<dbReference type="Pfam" id="PF00753">
    <property type="entry name" value="Lactamase_B"/>
    <property type="match status" value="1"/>
</dbReference>
<dbReference type="Proteomes" id="UP000031368">
    <property type="component" value="Chromosome"/>
</dbReference>
<protein>
    <submittedName>
        <fullName evidence="2">Metallo-beta-lactamase family hydrolase protein</fullName>
    </submittedName>
</protein>
<dbReference type="InterPro" id="IPR041516">
    <property type="entry name" value="LACTB2_WH"/>
</dbReference>
<dbReference type="SUPFAM" id="SSF56281">
    <property type="entry name" value="Metallo-hydrolase/oxidoreductase"/>
    <property type="match status" value="1"/>
</dbReference>
<dbReference type="Pfam" id="PF17778">
    <property type="entry name" value="WHD_BLACT"/>
    <property type="match status" value="1"/>
</dbReference>
<dbReference type="SMART" id="SM00849">
    <property type="entry name" value="Lactamase_B"/>
    <property type="match status" value="1"/>
</dbReference>
<evidence type="ECO:0000313" key="2">
    <source>
        <dbReference type="EMBL" id="AJD40408.1"/>
    </source>
</evidence>
<dbReference type="RefSeq" id="WP_039844227.1">
    <property type="nucleotide sequence ID" value="NZ_CP006877.1"/>
</dbReference>
<dbReference type="InterPro" id="IPR050662">
    <property type="entry name" value="Sec-metab_biosynth-thioest"/>
</dbReference>
<accession>A0A0B4X1H8</accession>
<evidence type="ECO:0000313" key="3">
    <source>
        <dbReference type="Proteomes" id="UP000031368"/>
    </source>
</evidence>
<dbReference type="Gene3D" id="1.10.10.10">
    <property type="entry name" value="Winged helix-like DNA-binding domain superfamily/Winged helix DNA-binding domain"/>
    <property type="match status" value="1"/>
</dbReference>
<keyword evidence="3" id="KW-1185">Reference proteome</keyword>
<dbReference type="GO" id="GO:0016787">
    <property type="term" value="F:hydrolase activity"/>
    <property type="evidence" value="ECO:0007669"/>
    <property type="project" value="UniProtKB-KW"/>
</dbReference>